<dbReference type="GeneID" id="62198702"/>
<comment type="caution">
    <text evidence="1">The sequence shown here is derived from an EMBL/GenBank/DDBJ whole genome shotgun (WGS) entry which is preliminary data.</text>
</comment>
<reference evidence="1" key="2">
    <citation type="submission" date="2020-08" db="EMBL/GenBank/DDBJ databases">
        <title>Draft Genome Sequence of Cumin Blight Pathogen Alternaria burnsii.</title>
        <authorList>
            <person name="Feng Z."/>
        </authorList>
    </citation>
    <scope>NUCLEOTIDE SEQUENCE</scope>
    <source>
        <strain evidence="1">CBS107.38</strain>
    </source>
</reference>
<dbReference type="AlphaFoldDB" id="A0A8H7EIM0"/>
<sequence length="81" mass="8905">MSCLLALLARWPYRSGGSDKSLRLRVRRRYVRATGSGVGETPGTMVMDEVGGTAVRAMIRFHTPFGGAHDSRARPARRLGF</sequence>
<proteinExistence type="predicted"/>
<accession>A0A8H7EIM0</accession>
<evidence type="ECO:0000313" key="2">
    <source>
        <dbReference type="Proteomes" id="UP000596902"/>
    </source>
</evidence>
<dbReference type="Proteomes" id="UP000596902">
    <property type="component" value="Unassembled WGS sequence"/>
</dbReference>
<reference evidence="1" key="1">
    <citation type="submission" date="2020-01" db="EMBL/GenBank/DDBJ databases">
        <authorList>
            <person name="Feng Z.H.Z."/>
        </authorList>
    </citation>
    <scope>NUCLEOTIDE SEQUENCE</scope>
    <source>
        <strain evidence="1">CBS107.38</strain>
    </source>
</reference>
<dbReference type="EMBL" id="JAAABM010000001">
    <property type="protein sequence ID" value="KAF7681501.1"/>
    <property type="molecule type" value="Genomic_DNA"/>
</dbReference>
<organism evidence="1 2">
    <name type="scientific">Alternaria burnsii</name>
    <dbReference type="NCBI Taxonomy" id="1187904"/>
    <lineage>
        <taxon>Eukaryota</taxon>
        <taxon>Fungi</taxon>
        <taxon>Dikarya</taxon>
        <taxon>Ascomycota</taxon>
        <taxon>Pezizomycotina</taxon>
        <taxon>Dothideomycetes</taxon>
        <taxon>Pleosporomycetidae</taxon>
        <taxon>Pleosporales</taxon>
        <taxon>Pleosporineae</taxon>
        <taxon>Pleosporaceae</taxon>
        <taxon>Alternaria</taxon>
        <taxon>Alternaria sect. Alternaria</taxon>
    </lineage>
</organism>
<protein>
    <submittedName>
        <fullName evidence="1">Uncharacterized protein</fullName>
    </submittedName>
</protein>
<gene>
    <name evidence="1" type="ORF">GT037_000477</name>
</gene>
<keyword evidence="2" id="KW-1185">Reference proteome</keyword>
<dbReference type="RefSeq" id="XP_038791380.1">
    <property type="nucleotide sequence ID" value="XM_038925524.1"/>
</dbReference>
<evidence type="ECO:0000313" key="1">
    <source>
        <dbReference type="EMBL" id="KAF7681501.1"/>
    </source>
</evidence>
<name>A0A8H7EIM0_9PLEO</name>